<proteinExistence type="predicted"/>
<dbReference type="Proteomes" id="UP001057452">
    <property type="component" value="Chromosome 5"/>
</dbReference>
<accession>A0ACB9XIS0</accession>
<evidence type="ECO:0000313" key="2">
    <source>
        <dbReference type="Proteomes" id="UP001057452"/>
    </source>
</evidence>
<organism evidence="1 2">
    <name type="scientific">Chaenocephalus aceratus</name>
    <name type="common">Blackfin icefish</name>
    <name type="synonym">Chaenichthys aceratus</name>
    <dbReference type="NCBI Taxonomy" id="36190"/>
    <lineage>
        <taxon>Eukaryota</taxon>
        <taxon>Metazoa</taxon>
        <taxon>Chordata</taxon>
        <taxon>Craniata</taxon>
        <taxon>Vertebrata</taxon>
        <taxon>Euteleostomi</taxon>
        <taxon>Actinopterygii</taxon>
        <taxon>Neopterygii</taxon>
        <taxon>Teleostei</taxon>
        <taxon>Neoteleostei</taxon>
        <taxon>Acanthomorphata</taxon>
        <taxon>Eupercaria</taxon>
        <taxon>Perciformes</taxon>
        <taxon>Notothenioidei</taxon>
        <taxon>Channichthyidae</taxon>
        <taxon>Chaenocephalus</taxon>
    </lineage>
</organism>
<sequence>MQSGKFPGPDGFPSEFFKKFSTLLSPYLTTVLAKSFQLGSLPMSLNEAIITLISKKGKDPTECASYRPISLLNTDAKILAKVLARRLEEIQKLGPRGGSPSHTSPTVFSHHIQLNPQLELLSHASREAILNSLAPSTLSAYLTGWNCFKAYHGAYQLPFPTLDVISVCNFITHTHSIRKCRTSTIQTYLAGINFIKIASGQPCPSMSHSHVTMLIKGLRKQEPSLTAKRLPLTSDLLSLCIRSLRSGYVSPMVDLTPECMFLLAFFGFLRCSEFAPTSSAYNPHHHPSLSDISLHTNDSLIFTPRRSKTDQLGISFPIHIFRLNSYLSPYEPLTKYLSARYAANATPQHPLFLTETGKMATRFWFQKHFHNVLLISGIRSEHYSSHSFRIGAASTAARLGTSDQTIQVLGRWSSLAYHAYIRNNLNDLRRAHDQLGSI</sequence>
<dbReference type="EMBL" id="CM043789">
    <property type="protein sequence ID" value="KAI4826557.1"/>
    <property type="molecule type" value="Genomic_DNA"/>
</dbReference>
<protein>
    <submittedName>
        <fullName evidence="1">Uncharacterized protein</fullName>
    </submittedName>
</protein>
<name>A0ACB9XIS0_CHAAC</name>
<evidence type="ECO:0000313" key="1">
    <source>
        <dbReference type="EMBL" id="KAI4826557.1"/>
    </source>
</evidence>
<reference evidence="1" key="1">
    <citation type="submission" date="2022-05" db="EMBL/GenBank/DDBJ databases">
        <title>Chromosome-level genome of Chaenocephalus aceratus.</title>
        <authorList>
            <person name="Park H."/>
        </authorList>
    </citation>
    <scope>NUCLEOTIDE SEQUENCE</scope>
    <source>
        <strain evidence="1">KU_202001</strain>
    </source>
</reference>
<comment type="caution">
    <text evidence="1">The sequence shown here is derived from an EMBL/GenBank/DDBJ whole genome shotgun (WGS) entry which is preliminary data.</text>
</comment>
<keyword evidence="2" id="KW-1185">Reference proteome</keyword>
<gene>
    <name evidence="1" type="ORF">KUCAC02_030003</name>
</gene>